<evidence type="ECO:0000256" key="7">
    <source>
        <dbReference type="SAM" id="Coils"/>
    </source>
</evidence>
<feature type="transmembrane region" description="Helical" evidence="9">
    <location>
        <begin position="505"/>
        <end position="523"/>
    </location>
</feature>
<evidence type="ECO:0000313" key="12">
    <source>
        <dbReference type="Proteomes" id="UP001196601"/>
    </source>
</evidence>
<evidence type="ECO:0000256" key="9">
    <source>
        <dbReference type="SAM" id="Phobius"/>
    </source>
</evidence>
<feature type="domain" description="RCK C-terminal" evidence="10">
    <location>
        <begin position="322"/>
        <end position="406"/>
    </location>
</feature>
<name>A0ABS5Q6S9_9PSED</name>
<keyword evidence="7" id="KW-0175">Coiled coil</keyword>
<dbReference type="Gene3D" id="3.30.70.1450">
    <property type="entry name" value="Regulator of K+ conductance, C-terminal domain"/>
    <property type="match status" value="2"/>
</dbReference>
<protein>
    <submittedName>
        <fullName evidence="11">SLC13 family permease</fullName>
    </submittedName>
</protein>
<feature type="transmembrane region" description="Helical" evidence="9">
    <location>
        <begin position="180"/>
        <end position="200"/>
    </location>
</feature>
<sequence length="614" mass="64225">MTQDQGLIFAILAATVALFLWGRWRHDIVALGALLACVITGLVPDQQAFVGFGHPAVITVACVLVLSFGLQSTGAVDALAQRLLPANAGPMLSIAALTGLGALLSAFMNNVGALALLMPIALRIALKQGLPPGRALMPLAFGTILGGMTTLIGTPPNLIVSSFRAQSGAGPFAMFDFSPVGVAVALTGVLFIALLGWRLVPRREVAGAASFDTGTYITEARVAEGAKAAGKSLREVEQLLEEADAQVVGMVRNKLRLSAPNPRRILQVDDVLMIEAEPEALGDVLGKLGLQLEAAKSPKDDKHAEEQADTQDDARKDKAKGGDKKDSSGDDSVLQELLVRPDSQLIGLSASGTRLRSRYSINLLAISRQSHRSIKRLRSTLIERGDVLLMQGVPGDIAEFAADYACVPLADRAISIPNPGQAGLAAGVMALAVLLAAFGVLSAAVAFAAGVLVFMVARVVPLRLLYQAIDWPVIVLLGALIPVAGAMSATGAADLLARLLMEHLAQGNPVLVLTLLLVVTMTLSDFMNNAATAAVMCQIALSAASQLGVNPDSLLMAVAIGASCSFLTPIGHQNNTLILSPGGFRFGDYWRLGLPMEIIVVVVSVPLLLLVWPL</sequence>
<feature type="transmembrane region" description="Helical" evidence="9">
    <location>
        <begin position="447"/>
        <end position="466"/>
    </location>
</feature>
<organism evidence="11 12">
    <name type="scientific">Pseudomonas lalucatii</name>
    <dbReference type="NCBI Taxonomy" id="1424203"/>
    <lineage>
        <taxon>Bacteria</taxon>
        <taxon>Pseudomonadati</taxon>
        <taxon>Pseudomonadota</taxon>
        <taxon>Gammaproteobacteria</taxon>
        <taxon>Pseudomonadales</taxon>
        <taxon>Pseudomonadaceae</taxon>
        <taxon>Pseudomonas</taxon>
    </lineage>
</organism>
<keyword evidence="3 9" id="KW-0812">Transmembrane</keyword>
<feature type="region of interest" description="Disordered" evidence="8">
    <location>
        <begin position="295"/>
        <end position="332"/>
    </location>
</feature>
<dbReference type="InterPro" id="IPR036721">
    <property type="entry name" value="RCK_C_sf"/>
</dbReference>
<dbReference type="Proteomes" id="UP001196601">
    <property type="component" value="Unassembled WGS sequence"/>
</dbReference>
<proteinExistence type="predicted"/>
<evidence type="ECO:0000256" key="4">
    <source>
        <dbReference type="ARBA" id="ARBA00022737"/>
    </source>
</evidence>
<gene>
    <name evidence="11" type="ORF">I0D00_20750</name>
</gene>
<evidence type="ECO:0000256" key="8">
    <source>
        <dbReference type="SAM" id="MobiDB-lite"/>
    </source>
</evidence>
<feature type="transmembrane region" description="Helical" evidence="9">
    <location>
        <begin position="94"/>
        <end position="118"/>
    </location>
</feature>
<evidence type="ECO:0000256" key="6">
    <source>
        <dbReference type="ARBA" id="ARBA00023136"/>
    </source>
</evidence>
<dbReference type="Pfam" id="PF02080">
    <property type="entry name" value="TrkA_C"/>
    <property type="match status" value="2"/>
</dbReference>
<dbReference type="Pfam" id="PF03600">
    <property type="entry name" value="CitMHS"/>
    <property type="match status" value="1"/>
</dbReference>
<evidence type="ECO:0000313" key="11">
    <source>
        <dbReference type="EMBL" id="MBS7664344.1"/>
    </source>
</evidence>
<reference evidence="11 12" key="1">
    <citation type="journal article" date="2021" name="Syst. Appl. Microbiol.">
        <title>Pseudomonas lalucatii sp. nov. isolated from Vallgornera, a karstic cave in Mallorca, Western Mediterranean.</title>
        <authorList>
            <person name="Busquets A."/>
            <person name="Mulet M."/>
            <person name="Gomila M."/>
            <person name="Garcia-Valdes E."/>
        </authorList>
    </citation>
    <scope>NUCLEOTIDE SEQUENCE [LARGE SCALE GENOMIC DNA]</scope>
    <source>
        <strain evidence="11 12">R1b54</strain>
    </source>
</reference>
<feature type="transmembrane region" description="Helical" evidence="9">
    <location>
        <begin position="56"/>
        <end position="74"/>
    </location>
</feature>
<feature type="transmembrane region" description="Helical" evidence="9">
    <location>
        <begin position="592"/>
        <end position="612"/>
    </location>
</feature>
<dbReference type="EMBL" id="JADPMV010000002">
    <property type="protein sequence ID" value="MBS7664344.1"/>
    <property type="molecule type" value="Genomic_DNA"/>
</dbReference>
<comment type="subcellular location">
    <subcellularLocation>
        <location evidence="1">Membrane</location>
        <topology evidence="1">Multi-pass membrane protein</topology>
    </subcellularLocation>
</comment>
<dbReference type="InterPro" id="IPR051679">
    <property type="entry name" value="DASS-Related_Transporters"/>
</dbReference>
<evidence type="ECO:0000256" key="5">
    <source>
        <dbReference type="ARBA" id="ARBA00022989"/>
    </source>
</evidence>
<keyword evidence="4" id="KW-0677">Repeat</keyword>
<keyword evidence="2" id="KW-0813">Transport</keyword>
<feature type="transmembrane region" description="Helical" evidence="9">
    <location>
        <begin position="7"/>
        <end position="22"/>
    </location>
</feature>
<dbReference type="PANTHER" id="PTHR43652:SF2">
    <property type="entry name" value="BASIC AMINO ACID ANTIPORTER YFCC-RELATED"/>
    <property type="match status" value="1"/>
</dbReference>
<accession>A0ABS5Q6S9</accession>
<feature type="compositionally biased region" description="Basic and acidic residues" evidence="8">
    <location>
        <begin position="296"/>
        <end position="328"/>
    </location>
</feature>
<feature type="domain" description="RCK C-terminal" evidence="10">
    <location>
        <begin position="203"/>
        <end position="290"/>
    </location>
</feature>
<dbReference type="RefSeq" id="WP_213641665.1">
    <property type="nucleotide sequence ID" value="NZ_JADPMV010000002.1"/>
</dbReference>
<keyword evidence="6 9" id="KW-0472">Membrane</keyword>
<dbReference type="PANTHER" id="PTHR43652">
    <property type="entry name" value="BASIC AMINO ACID ANTIPORTER YFCC-RELATED"/>
    <property type="match status" value="1"/>
</dbReference>
<evidence type="ECO:0000256" key="3">
    <source>
        <dbReference type="ARBA" id="ARBA00022692"/>
    </source>
</evidence>
<dbReference type="InterPro" id="IPR004680">
    <property type="entry name" value="Cit_transptr-like_dom"/>
</dbReference>
<feature type="transmembrane region" description="Helical" evidence="9">
    <location>
        <begin position="139"/>
        <end position="160"/>
    </location>
</feature>
<feature type="transmembrane region" description="Helical" evidence="9">
    <location>
        <begin position="28"/>
        <end position="44"/>
    </location>
</feature>
<feature type="transmembrane region" description="Helical" evidence="9">
    <location>
        <begin position="554"/>
        <end position="571"/>
    </location>
</feature>
<feature type="coiled-coil region" evidence="7">
    <location>
        <begin position="226"/>
        <end position="253"/>
    </location>
</feature>
<keyword evidence="12" id="KW-1185">Reference proteome</keyword>
<keyword evidence="5 9" id="KW-1133">Transmembrane helix</keyword>
<evidence type="ECO:0000256" key="2">
    <source>
        <dbReference type="ARBA" id="ARBA00022448"/>
    </source>
</evidence>
<evidence type="ECO:0000259" key="10">
    <source>
        <dbReference type="PROSITE" id="PS51202"/>
    </source>
</evidence>
<evidence type="ECO:0000256" key="1">
    <source>
        <dbReference type="ARBA" id="ARBA00004141"/>
    </source>
</evidence>
<comment type="caution">
    <text evidence="11">The sequence shown here is derived from an EMBL/GenBank/DDBJ whole genome shotgun (WGS) entry which is preliminary data.</text>
</comment>
<dbReference type="InterPro" id="IPR006037">
    <property type="entry name" value="RCK_C"/>
</dbReference>
<feature type="transmembrane region" description="Helical" evidence="9">
    <location>
        <begin position="473"/>
        <end position="493"/>
    </location>
</feature>
<dbReference type="SUPFAM" id="SSF116726">
    <property type="entry name" value="TrkA C-terminal domain-like"/>
    <property type="match status" value="2"/>
</dbReference>
<dbReference type="PROSITE" id="PS51202">
    <property type="entry name" value="RCK_C"/>
    <property type="match status" value="2"/>
</dbReference>
<feature type="transmembrane region" description="Helical" evidence="9">
    <location>
        <begin position="422"/>
        <end position="441"/>
    </location>
</feature>